<dbReference type="InterPro" id="IPR032816">
    <property type="entry name" value="VTT_dom"/>
</dbReference>
<evidence type="ECO:0000256" key="7">
    <source>
        <dbReference type="SAM" id="Phobius"/>
    </source>
</evidence>
<sequence length="221" mass="24366">MLSANPPLPYEPAGGLTGWSADVVDTIGAPGAGLIVALENFFGPLPSEILLPMGGYAAAQGTMNLWSLIFWTTLGSVVGSLGLYWAGAKLGRDRLYRIWDRTPLLRTSDLERAEVWFAKHGRSAVAYGRVLPLLRALISVPAGVERMPLTIFVAMTALGSLVWNSLLIMTGYWMGDQWYRIEEYVGTFSRVFVLLLLLCVVALVVRRVLRNRAKRRQDATP</sequence>
<feature type="transmembrane region" description="Helical" evidence="7">
    <location>
        <begin position="187"/>
        <end position="205"/>
    </location>
</feature>
<evidence type="ECO:0000313" key="10">
    <source>
        <dbReference type="Proteomes" id="UP000314251"/>
    </source>
</evidence>
<gene>
    <name evidence="9" type="ORF">FH607_011095</name>
</gene>
<feature type="domain" description="VTT" evidence="8">
    <location>
        <begin position="45"/>
        <end position="172"/>
    </location>
</feature>
<dbReference type="PANTHER" id="PTHR42709:SF6">
    <property type="entry name" value="UNDECAPRENYL PHOSPHATE TRANSPORTER A"/>
    <property type="match status" value="1"/>
</dbReference>
<dbReference type="PANTHER" id="PTHR42709">
    <property type="entry name" value="ALKALINE PHOSPHATASE LIKE PROTEIN"/>
    <property type="match status" value="1"/>
</dbReference>
<evidence type="ECO:0000256" key="1">
    <source>
        <dbReference type="ARBA" id="ARBA00004651"/>
    </source>
</evidence>
<dbReference type="Pfam" id="PF09335">
    <property type="entry name" value="VTT_dom"/>
    <property type="match status" value="1"/>
</dbReference>
<dbReference type="RefSeq" id="WP_139667495.1">
    <property type="nucleotide sequence ID" value="NZ_VDLY02000006.1"/>
</dbReference>
<name>A0A5N6AEY4_9ACTN</name>
<evidence type="ECO:0000256" key="6">
    <source>
        <dbReference type="ARBA" id="ARBA00023136"/>
    </source>
</evidence>
<dbReference type="EMBL" id="VDLY02000006">
    <property type="protein sequence ID" value="KAB8166370.1"/>
    <property type="molecule type" value="Genomic_DNA"/>
</dbReference>
<organism evidence="9 10">
    <name type="scientific">Streptomyces mimosae</name>
    <dbReference type="NCBI Taxonomy" id="2586635"/>
    <lineage>
        <taxon>Bacteria</taxon>
        <taxon>Bacillati</taxon>
        <taxon>Actinomycetota</taxon>
        <taxon>Actinomycetes</taxon>
        <taxon>Kitasatosporales</taxon>
        <taxon>Streptomycetaceae</taxon>
        <taxon>Streptomyces</taxon>
    </lineage>
</organism>
<evidence type="ECO:0000256" key="4">
    <source>
        <dbReference type="ARBA" id="ARBA00022692"/>
    </source>
</evidence>
<evidence type="ECO:0000256" key="5">
    <source>
        <dbReference type="ARBA" id="ARBA00022989"/>
    </source>
</evidence>
<comment type="similarity">
    <text evidence="2">Belongs to the DedA family.</text>
</comment>
<keyword evidence="4 7" id="KW-0812">Transmembrane</keyword>
<keyword evidence="6 7" id="KW-0472">Membrane</keyword>
<evidence type="ECO:0000256" key="3">
    <source>
        <dbReference type="ARBA" id="ARBA00022475"/>
    </source>
</evidence>
<comment type="subcellular location">
    <subcellularLocation>
        <location evidence="1">Cell membrane</location>
        <topology evidence="1">Multi-pass membrane protein</topology>
    </subcellularLocation>
</comment>
<dbReference type="Proteomes" id="UP000314251">
    <property type="component" value="Unassembled WGS sequence"/>
</dbReference>
<feature type="transmembrane region" description="Helical" evidence="7">
    <location>
        <begin position="68"/>
        <end position="87"/>
    </location>
</feature>
<keyword evidence="3" id="KW-1003">Cell membrane</keyword>
<dbReference type="OrthoDB" id="9813426at2"/>
<proteinExistence type="inferred from homology"/>
<dbReference type="GO" id="GO:0005886">
    <property type="term" value="C:plasma membrane"/>
    <property type="evidence" value="ECO:0007669"/>
    <property type="project" value="UniProtKB-SubCell"/>
</dbReference>
<feature type="transmembrane region" description="Helical" evidence="7">
    <location>
        <begin position="149"/>
        <end position="175"/>
    </location>
</feature>
<keyword evidence="10" id="KW-1185">Reference proteome</keyword>
<evidence type="ECO:0000259" key="8">
    <source>
        <dbReference type="Pfam" id="PF09335"/>
    </source>
</evidence>
<evidence type="ECO:0000313" key="9">
    <source>
        <dbReference type="EMBL" id="KAB8166370.1"/>
    </source>
</evidence>
<keyword evidence="5 7" id="KW-1133">Transmembrane helix</keyword>
<protein>
    <submittedName>
        <fullName evidence="9">DedA family protein</fullName>
    </submittedName>
</protein>
<comment type="caution">
    <text evidence="9">The sequence shown here is derived from an EMBL/GenBank/DDBJ whole genome shotgun (WGS) entry which is preliminary data.</text>
</comment>
<reference evidence="9" key="1">
    <citation type="submission" date="2019-10" db="EMBL/GenBank/DDBJ databases">
        <title>Nonomuraea sp. nov., isolated from Phyllanthus amarus.</title>
        <authorList>
            <person name="Klykleung N."/>
            <person name="Tanasupawat S."/>
        </authorList>
    </citation>
    <scope>NUCLEOTIDE SEQUENCE [LARGE SCALE GENOMIC DNA]</scope>
    <source>
        <strain evidence="9">3MP-10</strain>
    </source>
</reference>
<evidence type="ECO:0000256" key="2">
    <source>
        <dbReference type="ARBA" id="ARBA00010792"/>
    </source>
</evidence>
<dbReference type="AlphaFoldDB" id="A0A5N6AEY4"/>
<accession>A0A5N6AEY4</accession>
<dbReference type="InterPro" id="IPR051311">
    <property type="entry name" value="DedA_domain"/>
</dbReference>